<reference evidence="4" key="2">
    <citation type="submission" date="2025-08" db="UniProtKB">
        <authorList>
            <consortium name="RefSeq"/>
        </authorList>
    </citation>
    <scope>IDENTIFICATION</scope>
    <source>
        <tissue evidence="4">Leaves</tissue>
    </source>
</reference>
<dbReference type="Proteomes" id="UP001652660">
    <property type="component" value="Chromosome 8c"/>
</dbReference>
<dbReference type="SMART" id="SM00255">
    <property type="entry name" value="TIR"/>
    <property type="match status" value="1"/>
</dbReference>
<keyword evidence="3" id="KW-1185">Reference proteome</keyword>
<organism evidence="3 4">
    <name type="scientific">Coffea arabica</name>
    <name type="common">Arabian coffee</name>
    <dbReference type="NCBI Taxonomy" id="13443"/>
    <lineage>
        <taxon>Eukaryota</taxon>
        <taxon>Viridiplantae</taxon>
        <taxon>Streptophyta</taxon>
        <taxon>Embryophyta</taxon>
        <taxon>Tracheophyta</taxon>
        <taxon>Spermatophyta</taxon>
        <taxon>Magnoliopsida</taxon>
        <taxon>eudicotyledons</taxon>
        <taxon>Gunneridae</taxon>
        <taxon>Pentapetalae</taxon>
        <taxon>asterids</taxon>
        <taxon>lamiids</taxon>
        <taxon>Gentianales</taxon>
        <taxon>Rubiaceae</taxon>
        <taxon>Ixoroideae</taxon>
        <taxon>Gardenieae complex</taxon>
        <taxon>Bertiereae - Coffeeae clade</taxon>
        <taxon>Coffeeae</taxon>
        <taxon>Coffea</taxon>
    </lineage>
</organism>
<dbReference type="GeneID" id="113705974"/>
<keyword evidence="1" id="KW-0520">NAD</keyword>
<dbReference type="RefSeq" id="XP_027083675.1">
    <property type="nucleotide sequence ID" value="XM_027227874.1"/>
</dbReference>
<protein>
    <submittedName>
        <fullName evidence="4">Disease resistance protein RPV1-like</fullName>
    </submittedName>
</protein>
<name>A0A6P6TZ36_COFAR</name>
<dbReference type="GO" id="GO:0007165">
    <property type="term" value="P:signal transduction"/>
    <property type="evidence" value="ECO:0007669"/>
    <property type="project" value="InterPro"/>
</dbReference>
<dbReference type="InterPro" id="IPR035897">
    <property type="entry name" value="Toll_tir_struct_dom_sf"/>
</dbReference>
<dbReference type="AlphaFoldDB" id="A0A6P6TZ36"/>
<dbReference type="InterPro" id="IPR000157">
    <property type="entry name" value="TIR_dom"/>
</dbReference>
<dbReference type="PANTHER" id="PTHR32009:SF109">
    <property type="entry name" value="TOLL-INTERLEUKIN-RESISTANCE (TIR) DOMAIN FAMILY PROTEIN"/>
    <property type="match status" value="1"/>
</dbReference>
<gene>
    <name evidence="4" type="primary">LOC113705974</name>
</gene>
<evidence type="ECO:0000256" key="1">
    <source>
        <dbReference type="ARBA" id="ARBA00023027"/>
    </source>
</evidence>
<dbReference type="OrthoDB" id="6160824at2759"/>
<dbReference type="PROSITE" id="PS50104">
    <property type="entry name" value="TIR"/>
    <property type="match status" value="1"/>
</dbReference>
<dbReference type="Gene3D" id="3.40.50.10140">
    <property type="entry name" value="Toll/interleukin-1 receptor homology (TIR) domain"/>
    <property type="match status" value="2"/>
</dbReference>
<reference evidence="3" key="1">
    <citation type="journal article" date="2025" name="Foods">
        <title>Unveiling the Microbial Signatures of Arabica Coffee Cherries: Insights into Ripeness Specific Diversity, Functional Traits, and Implications for Quality and Safety.</title>
        <authorList>
            <consortium name="RefSeq"/>
            <person name="Tenea G.N."/>
            <person name="Cifuentes V."/>
            <person name="Reyes P."/>
            <person name="Cevallos-Vallejos M."/>
        </authorList>
    </citation>
    <scope>NUCLEOTIDE SEQUENCE [LARGE SCALE GENOMIC DNA]</scope>
</reference>
<evidence type="ECO:0000313" key="3">
    <source>
        <dbReference type="Proteomes" id="UP001652660"/>
    </source>
</evidence>
<proteinExistence type="predicted"/>
<dbReference type="SUPFAM" id="SSF52200">
    <property type="entry name" value="Toll/Interleukin receptor TIR domain"/>
    <property type="match status" value="1"/>
</dbReference>
<sequence length="160" mass="18307">MTMKLLNHFVEIVASSSSSFASTPKWTYDVFLSFRGEDVRKSFVYFLYSALQKKGIYTFKDDESLKDKDPFHLHYANLLKSQELQLSFSQKTMLLLHGVWMSLQRSLTATTMRKQKGSFGKAFVKVEDEVEDKERVQKWRAALAEASSTSGWDVPKTASG</sequence>
<dbReference type="Pfam" id="PF01582">
    <property type="entry name" value="TIR"/>
    <property type="match status" value="2"/>
</dbReference>
<evidence type="ECO:0000313" key="4">
    <source>
        <dbReference type="RefSeq" id="XP_027083675.1"/>
    </source>
</evidence>
<dbReference type="PANTHER" id="PTHR32009">
    <property type="entry name" value="TMV RESISTANCE PROTEIN N-LIKE"/>
    <property type="match status" value="1"/>
</dbReference>
<feature type="domain" description="TIR" evidence="2">
    <location>
        <begin position="26"/>
        <end position="160"/>
    </location>
</feature>
<evidence type="ECO:0000259" key="2">
    <source>
        <dbReference type="PROSITE" id="PS50104"/>
    </source>
</evidence>
<accession>A0A6P6TZ36</accession>